<dbReference type="InterPro" id="IPR002110">
    <property type="entry name" value="Ankyrin_rpt"/>
</dbReference>
<sequence length="538" mass="59048">MLCLFYSLGAIFVSLLFPWSHIRVPPIPLEPYSCPSYSLGAIFVSLLFPWCHIRVPPIPLVPYSCPSYSLGATFVSLLFPRCHIRVPPIPLVPYSCPSYSLGATFVSLLFPWCHIHVPPIPLVPHSCPSCSLGATFMSLLFPWCHIHVPPIPLVPHSCPSYSPGAIFMSLLFPWCHIHVPPIPLEPYSCPSYSLGATFVSLLFPWCHTHVLPIPIVPSLCPSYCHGAIPVSLLLPLCHTRVSPIAPHLCLLTLACPALCTHTAASQTNWDRFVLSMQVWLSVGARAAPHSSSASGLYWFFVPNVIPRKREVSPCSPWDCSEQRSEQDTHPGDALCAPSAPGLPDLLPFFLPTGANPLQKNEMGHTPLDYAREGEVMNLLKASEAKFQEEQRRREVEERRRINNVSEVNRLLQEGTDVNARHRLGWTALMVAAISRNSSVLKVLLAANADPNLGDDFSSVYETAKEKGLHSLEDPSPTSTLSPSLSHQLALLLSVPTTHELSHVLGNTETPRSWRGCGKEGTDSSACSAVMGRGEMVPN</sequence>
<dbReference type="SUPFAM" id="SSF48403">
    <property type="entry name" value="Ankyrin repeat"/>
    <property type="match status" value="1"/>
</dbReference>
<dbReference type="GO" id="GO:0004842">
    <property type="term" value="F:ubiquitin-protein transferase activity"/>
    <property type="evidence" value="ECO:0007669"/>
    <property type="project" value="TreeGrafter"/>
</dbReference>
<dbReference type="InParanoid" id="A0A803YKE0"/>
<dbReference type="Pfam" id="PF00023">
    <property type="entry name" value="Ank"/>
    <property type="match status" value="1"/>
</dbReference>
<evidence type="ECO:0000256" key="2">
    <source>
        <dbReference type="ARBA" id="ARBA00023043"/>
    </source>
</evidence>
<evidence type="ECO:0000256" key="3">
    <source>
        <dbReference type="PROSITE-ProRule" id="PRU00023"/>
    </source>
</evidence>
<dbReference type="GO" id="GO:0085020">
    <property type="term" value="P:protein K6-linked ubiquitination"/>
    <property type="evidence" value="ECO:0007669"/>
    <property type="project" value="TreeGrafter"/>
</dbReference>
<dbReference type="AlphaFoldDB" id="A0A803YKE0"/>
<protein>
    <recommendedName>
        <fullName evidence="6">Caseinolytic mitochondrial matrix peptidase chaperone subunit B</fullName>
    </recommendedName>
</protein>
<dbReference type="Ensembl" id="ENSMGAT00000032803.1">
    <property type="protein sequence ID" value="ENSMGAP00000032238.1"/>
    <property type="gene ID" value="ENSMGAG00000021824.1"/>
</dbReference>
<evidence type="ECO:0000313" key="4">
    <source>
        <dbReference type="Ensembl" id="ENSMGAP00000032238.1"/>
    </source>
</evidence>
<dbReference type="PROSITE" id="PS50297">
    <property type="entry name" value="ANK_REP_REGION"/>
    <property type="match status" value="1"/>
</dbReference>
<proteinExistence type="predicted"/>
<reference evidence="4 5" key="1">
    <citation type="journal article" date="2010" name="PLoS Biol.">
        <title>Multi-platform next-generation sequencing of the domestic turkey (Meleagris gallopavo): genome assembly and analysis.</title>
        <authorList>
            <person name="Dalloul R.A."/>
            <person name="Long J.A."/>
            <person name="Zimin A.V."/>
            <person name="Aslam L."/>
            <person name="Beal K."/>
            <person name="Blomberg L.A."/>
            <person name="Bouffard P."/>
            <person name="Burt D.W."/>
            <person name="Crasta O."/>
            <person name="Crooijmans R.P."/>
            <person name="Cooper K."/>
            <person name="Coulombe R.A."/>
            <person name="De S."/>
            <person name="Delany M.E."/>
            <person name="Dodgson J.B."/>
            <person name="Dong J.J."/>
            <person name="Evans C."/>
            <person name="Frederickson K.M."/>
            <person name="Flicek P."/>
            <person name="Florea L."/>
            <person name="Folkerts O."/>
            <person name="Groenen M.A."/>
            <person name="Harkins T.T."/>
            <person name="Herrero J."/>
            <person name="Hoffmann S."/>
            <person name="Megens H.J."/>
            <person name="Jiang A."/>
            <person name="de Jong P."/>
            <person name="Kaiser P."/>
            <person name="Kim H."/>
            <person name="Kim K.W."/>
            <person name="Kim S."/>
            <person name="Langenberger D."/>
            <person name="Lee M.K."/>
            <person name="Lee T."/>
            <person name="Mane S."/>
            <person name="Marcais G."/>
            <person name="Marz M."/>
            <person name="McElroy A.P."/>
            <person name="Modise T."/>
            <person name="Nefedov M."/>
            <person name="Notredame C."/>
            <person name="Paton I.R."/>
            <person name="Payne W.S."/>
            <person name="Pertea G."/>
            <person name="Prickett D."/>
            <person name="Puiu D."/>
            <person name="Qioa D."/>
            <person name="Raineri E."/>
            <person name="Ruffier M."/>
            <person name="Salzberg S.L."/>
            <person name="Schatz M.C."/>
            <person name="Scheuring C."/>
            <person name="Schmidt C.J."/>
            <person name="Schroeder S."/>
            <person name="Searle S.M."/>
            <person name="Smith E.J."/>
            <person name="Smith J."/>
            <person name="Sonstegard T.S."/>
            <person name="Stadler P.F."/>
            <person name="Tafer H."/>
            <person name="Tu Z.J."/>
            <person name="Van Tassell C.P."/>
            <person name="Vilella A.J."/>
            <person name="Williams K.P."/>
            <person name="Yorke J.A."/>
            <person name="Zhang L."/>
            <person name="Zhang H.B."/>
            <person name="Zhang X."/>
            <person name="Zhang Y."/>
            <person name="Reed K.M."/>
        </authorList>
    </citation>
    <scope>NUCLEOTIDE SEQUENCE [LARGE SCALE GENOMIC DNA]</scope>
</reference>
<dbReference type="GO" id="GO:0031436">
    <property type="term" value="C:BRCA1-BARD1 complex"/>
    <property type="evidence" value="ECO:0007669"/>
    <property type="project" value="TreeGrafter"/>
</dbReference>
<dbReference type="Proteomes" id="UP000001645">
    <property type="component" value="Chromosome 1"/>
</dbReference>
<dbReference type="Gene3D" id="1.25.40.20">
    <property type="entry name" value="Ankyrin repeat-containing domain"/>
    <property type="match status" value="1"/>
</dbReference>
<reference evidence="4" key="3">
    <citation type="submission" date="2025-09" db="UniProtKB">
        <authorList>
            <consortium name="Ensembl"/>
        </authorList>
    </citation>
    <scope>IDENTIFICATION</scope>
</reference>
<accession>A0A803YKE0</accession>
<evidence type="ECO:0008006" key="6">
    <source>
        <dbReference type="Google" id="ProtNLM"/>
    </source>
</evidence>
<dbReference type="SMART" id="SM00248">
    <property type="entry name" value="ANK"/>
    <property type="match status" value="2"/>
</dbReference>
<keyword evidence="1" id="KW-0677">Repeat</keyword>
<keyword evidence="2 3" id="KW-0040">ANK repeat</keyword>
<evidence type="ECO:0000256" key="1">
    <source>
        <dbReference type="ARBA" id="ARBA00022737"/>
    </source>
</evidence>
<dbReference type="PANTHER" id="PTHR24171:SF8">
    <property type="entry name" value="BRCA1-ASSOCIATED RING DOMAIN PROTEIN 1"/>
    <property type="match status" value="1"/>
</dbReference>
<dbReference type="InterPro" id="IPR036770">
    <property type="entry name" value="Ankyrin_rpt-contain_sf"/>
</dbReference>
<organism evidence="4 5">
    <name type="scientific">Meleagris gallopavo</name>
    <name type="common">Wild turkey</name>
    <dbReference type="NCBI Taxonomy" id="9103"/>
    <lineage>
        <taxon>Eukaryota</taxon>
        <taxon>Metazoa</taxon>
        <taxon>Chordata</taxon>
        <taxon>Craniata</taxon>
        <taxon>Vertebrata</taxon>
        <taxon>Euteleostomi</taxon>
        <taxon>Archelosauria</taxon>
        <taxon>Archosauria</taxon>
        <taxon>Dinosauria</taxon>
        <taxon>Saurischia</taxon>
        <taxon>Theropoda</taxon>
        <taxon>Coelurosauria</taxon>
        <taxon>Aves</taxon>
        <taxon>Neognathae</taxon>
        <taxon>Galloanserae</taxon>
        <taxon>Galliformes</taxon>
        <taxon>Phasianidae</taxon>
        <taxon>Meleagridinae</taxon>
        <taxon>Meleagris</taxon>
    </lineage>
</organism>
<dbReference type="GO" id="GO:0070531">
    <property type="term" value="C:BRCA1-A complex"/>
    <property type="evidence" value="ECO:0007669"/>
    <property type="project" value="TreeGrafter"/>
</dbReference>
<keyword evidence="5" id="KW-1185">Reference proteome</keyword>
<name>A0A803YKE0_MELGA</name>
<dbReference type="GeneTree" id="ENSGT00940000168882"/>
<evidence type="ECO:0000313" key="5">
    <source>
        <dbReference type="Proteomes" id="UP000001645"/>
    </source>
</evidence>
<feature type="repeat" description="ANK" evidence="3">
    <location>
        <begin position="423"/>
        <end position="455"/>
    </location>
</feature>
<dbReference type="PROSITE" id="PS50088">
    <property type="entry name" value="ANK_REPEAT"/>
    <property type="match status" value="1"/>
</dbReference>
<reference evidence="4" key="2">
    <citation type="submission" date="2025-08" db="UniProtKB">
        <authorList>
            <consortium name="Ensembl"/>
        </authorList>
    </citation>
    <scope>IDENTIFICATION</scope>
</reference>
<dbReference type="PANTHER" id="PTHR24171">
    <property type="entry name" value="ANKYRIN REPEAT DOMAIN-CONTAINING PROTEIN 39-RELATED"/>
    <property type="match status" value="1"/>
</dbReference>
<dbReference type="FunFam" id="1.25.40.20:FF:000203">
    <property type="entry name" value="caseinolytic peptidase B protein homolog isoform X1"/>
    <property type="match status" value="1"/>
</dbReference>